<sequence>MGDDEESGFDAEQTAPLADETQLDEEQTPLPCTRTPAHPLAPSRPHKNPLATKGEGVRTSTYRAS</sequence>
<keyword evidence="3" id="KW-1185">Reference proteome</keyword>
<dbReference type="Proteomes" id="UP000228680">
    <property type="component" value="Unassembled WGS sequence"/>
</dbReference>
<name>A0A2M9F0A7_9BACL</name>
<evidence type="ECO:0000313" key="3">
    <source>
        <dbReference type="Proteomes" id="UP000228680"/>
    </source>
</evidence>
<accession>A0A2M9F0A7</accession>
<proteinExistence type="predicted"/>
<evidence type="ECO:0000313" key="2">
    <source>
        <dbReference type="EMBL" id="PJK16892.1"/>
    </source>
</evidence>
<gene>
    <name evidence="2" type="ORF">CQS04_06995</name>
</gene>
<comment type="caution">
    <text evidence="2">The sequence shown here is derived from an EMBL/GenBank/DDBJ whole genome shotgun (WGS) entry which is preliminary data.</text>
</comment>
<protein>
    <submittedName>
        <fullName evidence="2">Uncharacterized protein</fullName>
    </submittedName>
</protein>
<organism evidence="2 3">
    <name type="scientific">Chryseomicrobium excrementi</name>
    <dbReference type="NCBI Taxonomy" id="2041346"/>
    <lineage>
        <taxon>Bacteria</taxon>
        <taxon>Bacillati</taxon>
        <taxon>Bacillota</taxon>
        <taxon>Bacilli</taxon>
        <taxon>Bacillales</taxon>
        <taxon>Caryophanaceae</taxon>
        <taxon>Chryseomicrobium</taxon>
    </lineage>
</organism>
<evidence type="ECO:0000256" key="1">
    <source>
        <dbReference type="SAM" id="MobiDB-lite"/>
    </source>
</evidence>
<dbReference type="AlphaFoldDB" id="A0A2M9F0A7"/>
<dbReference type="EMBL" id="PCGR01000002">
    <property type="protein sequence ID" value="PJK16892.1"/>
    <property type="molecule type" value="Genomic_DNA"/>
</dbReference>
<reference evidence="2 3" key="1">
    <citation type="submission" date="2017-10" db="EMBL/GenBank/DDBJ databases">
        <title>Draft genome of Chryseomicrobium casticus sp. nov.</title>
        <authorList>
            <person name="Chakraborty R."/>
            <person name="Saha T."/>
        </authorList>
    </citation>
    <scope>NUCLEOTIDE SEQUENCE [LARGE SCALE GENOMIC DNA]</scope>
    <source>
        <strain evidence="2 3">ET03</strain>
    </source>
</reference>
<feature type="region of interest" description="Disordered" evidence="1">
    <location>
        <begin position="1"/>
        <end position="65"/>
    </location>
</feature>